<evidence type="ECO:0000313" key="2">
    <source>
        <dbReference type="Proteomes" id="UP000015104"/>
    </source>
</evidence>
<keyword evidence="2" id="KW-1185">Reference proteome</keyword>
<organism evidence="1 2">
    <name type="scientific">Tetranychus urticae</name>
    <name type="common">Two-spotted spider mite</name>
    <dbReference type="NCBI Taxonomy" id="32264"/>
    <lineage>
        <taxon>Eukaryota</taxon>
        <taxon>Metazoa</taxon>
        <taxon>Ecdysozoa</taxon>
        <taxon>Arthropoda</taxon>
        <taxon>Chelicerata</taxon>
        <taxon>Arachnida</taxon>
        <taxon>Acari</taxon>
        <taxon>Acariformes</taxon>
        <taxon>Trombidiformes</taxon>
        <taxon>Prostigmata</taxon>
        <taxon>Eleutherengona</taxon>
        <taxon>Raphignathae</taxon>
        <taxon>Tetranychoidea</taxon>
        <taxon>Tetranychidae</taxon>
        <taxon>Tetranychus</taxon>
    </lineage>
</organism>
<dbReference type="HOGENOM" id="CLU_3351653_0_0_1"/>
<dbReference type="EnsemblMetazoa" id="tetur03g00660.1">
    <property type="protein sequence ID" value="tetur03g00660.1"/>
    <property type="gene ID" value="tetur03g00660"/>
</dbReference>
<evidence type="ECO:0000313" key="1">
    <source>
        <dbReference type="EnsemblMetazoa" id="tetur03g00660.1"/>
    </source>
</evidence>
<dbReference type="AlphaFoldDB" id="T1JYK2"/>
<proteinExistence type="predicted"/>
<sequence>MLTRDYQVVSAPISMITQITHFVLPSLKAMDFCVLCD</sequence>
<reference evidence="1" key="2">
    <citation type="submission" date="2015-06" db="UniProtKB">
        <authorList>
            <consortium name="EnsemblMetazoa"/>
        </authorList>
    </citation>
    <scope>IDENTIFICATION</scope>
</reference>
<protein>
    <submittedName>
        <fullName evidence="1">Uncharacterized protein</fullName>
    </submittedName>
</protein>
<accession>T1JYK2</accession>
<dbReference type="Proteomes" id="UP000015104">
    <property type="component" value="Unassembled WGS sequence"/>
</dbReference>
<name>T1JYK2_TETUR</name>
<reference evidence="2" key="1">
    <citation type="submission" date="2011-08" db="EMBL/GenBank/DDBJ databases">
        <authorList>
            <person name="Rombauts S."/>
        </authorList>
    </citation>
    <scope>NUCLEOTIDE SEQUENCE</scope>
    <source>
        <strain evidence="2">London</strain>
    </source>
</reference>
<dbReference type="EMBL" id="CAEY01001108">
    <property type="status" value="NOT_ANNOTATED_CDS"/>
    <property type="molecule type" value="Genomic_DNA"/>
</dbReference>